<feature type="transmembrane region" description="Helical" evidence="6">
    <location>
        <begin position="54"/>
        <end position="73"/>
    </location>
</feature>
<evidence type="ECO:0000256" key="5">
    <source>
        <dbReference type="ARBA" id="ARBA00023136"/>
    </source>
</evidence>
<keyword evidence="5 6" id="KW-0472">Membrane</keyword>
<keyword evidence="4 6" id="KW-1133">Transmembrane helix</keyword>
<dbReference type="GO" id="GO:0016020">
    <property type="term" value="C:membrane"/>
    <property type="evidence" value="ECO:0007669"/>
    <property type="project" value="UniProtKB-SubCell"/>
</dbReference>
<gene>
    <name evidence="7" type="ORF">POSPLADRAFT_1052286</name>
</gene>
<dbReference type="PANTHER" id="PTHR11266">
    <property type="entry name" value="PEROXISOMAL MEMBRANE PROTEIN 2, PXMP2 MPV17"/>
    <property type="match status" value="1"/>
</dbReference>
<evidence type="ECO:0000256" key="6">
    <source>
        <dbReference type="RuleBase" id="RU363053"/>
    </source>
</evidence>
<dbReference type="AlphaFoldDB" id="A0A1X6NHQ5"/>
<keyword evidence="3 6" id="KW-0812">Transmembrane</keyword>
<proteinExistence type="inferred from homology"/>
<dbReference type="GO" id="GO:0005739">
    <property type="term" value="C:mitochondrion"/>
    <property type="evidence" value="ECO:0007669"/>
    <property type="project" value="TreeGrafter"/>
</dbReference>
<sequence>MASFLAAFNASLIRRPMLTQCAASGVMFGIGDVLAQQAFEKKGRDHDFVRTARTAFYGGCLFGPLLTKWLGLLNRIQVKSPVKSVIYKVYLDQTVFTPAVIGFFFGSMTLMEGKSIAAAQERIAQSYVPTLLRNWCVFVPTQVINFAFVPAHLRFFTIGVVALFWNAYLSAVNARNAPAAESLVANVNDTITTAELKAF</sequence>
<feature type="transmembrane region" description="Helical" evidence="6">
    <location>
        <begin position="85"/>
        <end position="105"/>
    </location>
</feature>
<dbReference type="Pfam" id="PF04117">
    <property type="entry name" value="Mpv17_PMP22"/>
    <property type="match status" value="1"/>
</dbReference>
<dbReference type="STRING" id="670580.A0A1X6NHQ5"/>
<evidence type="ECO:0000313" key="8">
    <source>
        <dbReference type="Proteomes" id="UP000194127"/>
    </source>
</evidence>
<evidence type="ECO:0000256" key="1">
    <source>
        <dbReference type="ARBA" id="ARBA00004141"/>
    </source>
</evidence>
<comment type="subcellular location">
    <subcellularLocation>
        <location evidence="1">Membrane</location>
        <topology evidence="1">Multi-pass membrane protein</topology>
    </subcellularLocation>
</comment>
<reference evidence="7 8" key="1">
    <citation type="submission" date="2017-04" db="EMBL/GenBank/DDBJ databases">
        <title>Genome Sequence of the Model Brown-Rot Fungus Postia placenta SB12.</title>
        <authorList>
            <consortium name="DOE Joint Genome Institute"/>
            <person name="Gaskell J."/>
            <person name="Kersten P."/>
            <person name="Larrondo L.F."/>
            <person name="Canessa P."/>
            <person name="Martinez D."/>
            <person name="Hibbett D."/>
            <person name="Schmoll M."/>
            <person name="Kubicek C.P."/>
            <person name="Martinez A.T."/>
            <person name="Yadav J."/>
            <person name="Master E."/>
            <person name="Magnuson J.K."/>
            <person name="James T."/>
            <person name="Yaver D."/>
            <person name="Berka R."/>
            <person name="Labutti K."/>
            <person name="Lipzen A."/>
            <person name="Aerts A."/>
            <person name="Barry K."/>
            <person name="Henrissat B."/>
            <person name="Blanchette R."/>
            <person name="Grigoriev I."/>
            <person name="Cullen D."/>
        </authorList>
    </citation>
    <scope>NUCLEOTIDE SEQUENCE [LARGE SCALE GENOMIC DNA]</scope>
    <source>
        <strain evidence="7 8">MAD-698-R-SB12</strain>
    </source>
</reference>
<evidence type="ECO:0000256" key="2">
    <source>
        <dbReference type="ARBA" id="ARBA00006824"/>
    </source>
</evidence>
<name>A0A1X6NHQ5_9APHY</name>
<keyword evidence="8" id="KW-1185">Reference proteome</keyword>
<dbReference type="EMBL" id="KZ110591">
    <property type="protein sequence ID" value="OSX68157.1"/>
    <property type="molecule type" value="Genomic_DNA"/>
</dbReference>
<accession>A0A1X6NHQ5</accession>
<feature type="transmembrane region" description="Helical" evidence="6">
    <location>
        <begin position="143"/>
        <end position="165"/>
    </location>
</feature>
<evidence type="ECO:0000256" key="4">
    <source>
        <dbReference type="ARBA" id="ARBA00022989"/>
    </source>
</evidence>
<dbReference type="Proteomes" id="UP000194127">
    <property type="component" value="Unassembled WGS sequence"/>
</dbReference>
<dbReference type="InterPro" id="IPR007248">
    <property type="entry name" value="Mpv17_PMP22"/>
</dbReference>
<dbReference type="RefSeq" id="XP_024344951.1">
    <property type="nucleotide sequence ID" value="XM_024480259.1"/>
</dbReference>
<evidence type="ECO:0000256" key="3">
    <source>
        <dbReference type="ARBA" id="ARBA00022692"/>
    </source>
</evidence>
<protein>
    <submittedName>
        <fullName evidence="7">Uncharacterized protein</fullName>
    </submittedName>
</protein>
<dbReference type="OrthoDB" id="430207at2759"/>
<dbReference type="PANTHER" id="PTHR11266:SF17">
    <property type="entry name" value="PROTEIN MPV17"/>
    <property type="match status" value="1"/>
</dbReference>
<dbReference type="GeneID" id="36325209"/>
<comment type="similarity">
    <text evidence="2 6">Belongs to the peroxisomal membrane protein PXMP2/4 family.</text>
</comment>
<organism evidence="7 8">
    <name type="scientific">Postia placenta MAD-698-R-SB12</name>
    <dbReference type="NCBI Taxonomy" id="670580"/>
    <lineage>
        <taxon>Eukaryota</taxon>
        <taxon>Fungi</taxon>
        <taxon>Dikarya</taxon>
        <taxon>Basidiomycota</taxon>
        <taxon>Agaricomycotina</taxon>
        <taxon>Agaricomycetes</taxon>
        <taxon>Polyporales</taxon>
        <taxon>Adustoporiaceae</taxon>
        <taxon>Rhodonia</taxon>
    </lineage>
</organism>
<evidence type="ECO:0000313" key="7">
    <source>
        <dbReference type="EMBL" id="OSX68157.1"/>
    </source>
</evidence>